<feature type="transmembrane region" description="Helical" evidence="1">
    <location>
        <begin position="86"/>
        <end position="110"/>
    </location>
</feature>
<feature type="transmembrane region" description="Helical" evidence="1">
    <location>
        <begin position="116"/>
        <end position="136"/>
    </location>
</feature>
<reference evidence="3" key="1">
    <citation type="journal article" date="2019" name="Int. J. Syst. Evol. Microbiol.">
        <title>The Global Catalogue of Microorganisms (GCM) 10K type strain sequencing project: providing services to taxonomists for standard genome sequencing and annotation.</title>
        <authorList>
            <consortium name="The Broad Institute Genomics Platform"/>
            <consortium name="The Broad Institute Genome Sequencing Center for Infectious Disease"/>
            <person name="Wu L."/>
            <person name="Ma J."/>
        </authorList>
    </citation>
    <scope>NUCLEOTIDE SEQUENCE [LARGE SCALE GENOMIC DNA]</scope>
    <source>
        <strain evidence="3">CGMCC 1.16455</strain>
    </source>
</reference>
<keyword evidence="1" id="KW-0472">Membrane</keyword>
<evidence type="ECO:0000313" key="3">
    <source>
        <dbReference type="Proteomes" id="UP001595937"/>
    </source>
</evidence>
<keyword evidence="1" id="KW-0812">Transmembrane</keyword>
<dbReference type="RefSeq" id="WP_343926240.1">
    <property type="nucleotide sequence ID" value="NZ_BAAAIR010000050.1"/>
</dbReference>
<evidence type="ECO:0000256" key="1">
    <source>
        <dbReference type="SAM" id="Phobius"/>
    </source>
</evidence>
<dbReference type="EMBL" id="JBHSLN010000089">
    <property type="protein sequence ID" value="MFC5299552.1"/>
    <property type="molecule type" value="Genomic_DNA"/>
</dbReference>
<name>A0ABW0FK07_9MICO</name>
<organism evidence="2 3">
    <name type="scientific">Brachybacterium tyrofermentans</name>
    <dbReference type="NCBI Taxonomy" id="47848"/>
    <lineage>
        <taxon>Bacteria</taxon>
        <taxon>Bacillati</taxon>
        <taxon>Actinomycetota</taxon>
        <taxon>Actinomycetes</taxon>
        <taxon>Micrococcales</taxon>
        <taxon>Dermabacteraceae</taxon>
        <taxon>Brachybacterium</taxon>
    </lineage>
</organism>
<dbReference type="GeneID" id="303299104"/>
<feature type="transmembrane region" description="Helical" evidence="1">
    <location>
        <begin position="248"/>
        <end position="273"/>
    </location>
</feature>
<protein>
    <recommendedName>
        <fullName evidence="4">PH domain-containing protein</fullName>
    </recommendedName>
</protein>
<feature type="transmembrane region" description="Helical" evidence="1">
    <location>
        <begin position="43"/>
        <end position="65"/>
    </location>
</feature>
<feature type="transmembrane region" description="Helical" evidence="1">
    <location>
        <begin position="279"/>
        <end position="301"/>
    </location>
</feature>
<evidence type="ECO:0000313" key="2">
    <source>
        <dbReference type="EMBL" id="MFC5299552.1"/>
    </source>
</evidence>
<keyword evidence="3" id="KW-1185">Reference proteome</keyword>
<gene>
    <name evidence="2" type="ORF">ACFPK8_18720</name>
</gene>
<comment type="caution">
    <text evidence="2">The sequence shown here is derived from an EMBL/GenBank/DDBJ whole genome shotgun (WGS) entry which is preliminary data.</text>
</comment>
<accession>A0ABW0FK07</accession>
<dbReference type="Proteomes" id="UP001595937">
    <property type="component" value="Unassembled WGS sequence"/>
</dbReference>
<keyword evidence="1" id="KW-1133">Transmembrane helix</keyword>
<evidence type="ECO:0008006" key="4">
    <source>
        <dbReference type="Google" id="ProtNLM"/>
    </source>
</evidence>
<sequence>MSPRTSMGCLSIPPVRGVLSVLFLLILGAVPFGDGDKGVGFRIAVTLVVLMLGTIIWASTLTGFHREVREPRRLGEAVIVANRPRGVAIVVSWIALALTVSGLVAVGIFASLDAPGWVLAPVMLTVLIALPTATALPRLSRLYADGAGVVAVSPSGLMITQGHDEIRHPVPWEQIGVVRQAPYAAAFLGRPADGLGAGVRWRPGAQQAVTRWAAEGFAPTAAEVRALRLEAHWSPDPNALAPSRSRRWLNIASLAWALVACILLLIGILAVIAQGSDSWWVGLLLVWAPILGIAILAPRLVRVLRTDEARSATITAQGWFDILHGQGLVPWANIERIEVLDRHTVVITWPDVPPFRDQDLGNRLNRRLEITSIGSHGAIPSAGPLFREVGPHNLPYLPETRAFELAAEAEKVGGVDVRRSPTFFEQQARRSGAGPRS</sequence>
<proteinExistence type="predicted"/>